<dbReference type="KEGG" id="aprc:113848414"/>
<reference evidence="9" key="2">
    <citation type="submission" date="2025-08" db="UniProtKB">
        <authorList>
            <consortium name="RefSeq"/>
        </authorList>
    </citation>
    <scope>IDENTIFICATION</scope>
    <source>
        <tissue evidence="9">Young leaves</tissue>
    </source>
</reference>
<keyword evidence="2" id="KW-0805">Transcription regulation</keyword>
<gene>
    <name evidence="9" type="primary">LOC113848414</name>
</gene>
<feature type="region of interest" description="Disordered" evidence="6">
    <location>
        <begin position="139"/>
        <end position="180"/>
    </location>
</feature>
<keyword evidence="3" id="KW-0238">DNA-binding</keyword>
<sequence length="365" mass="39938">MASQTEQKISETMEEVVNSTKHACELARNLEPEIPNMANQPNMLLLSIDEAMKAFGAAKERLLTMMSQEGLIIAPSSFASMLPRDETPQGQIGASSVTSMQELMSSGSYAHNMDQLLLMQQPFDVRALLENRGTLQIGEMGRKDLEGSDRSKGSEGEMQGIEASPSRSRKGNRKNDLKKRTILLPAPQVGNIDMPPEDGFTWRKYGQKEILGTKFPRAYYRCTHQKLYACPAKKQVQRLDDNPNIFEVTYRGDHTCHMSSTAPSSFPPPQLLVDMSKDITQTQSTISPELSPSSKVSGWLSPVNLSLHSGSGGGGAGPSTSKYGTDYFVADMADAMFNSGSSSGNSMECLFPSTDDKWEAGEKKS</sequence>
<comment type="subcellular location">
    <subcellularLocation>
        <location evidence="1">Nucleus</location>
    </subcellularLocation>
</comment>
<dbReference type="RefSeq" id="XP_027333705.1">
    <property type="nucleotide sequence ID" value="XM_027477904.1"/>
</dbReference>
<organism evidence="8 9">
    <name type="scientific">Abrus precatorius</name>
    <name type="common">Indian licorice</name>
    <name type="synonym">Glycine abrus</name>
    <dbReference type="NCBI Taxonomy" id="3816"/>
    <lineage>
        <taxon>Eukaryota</taxon>
        <taxon>Viridiplantae</taxon>
        <taxon>Streptophyta</taxon>
        <taxon>Embryophyta</taxon>
        <taxon>Tracheophyta</taxon>
        <taxon>Spermatophyta</taxon>
        <taxon>Magnoliopsida</taxon>
        <taxon>eudicotyledons</taxon>
        <taxon>Gunneridae</taxon>
        <taxon>Pentapetalae</taxon>
        <taxon>rosids</taxon>
        <taxon>fabids</taxon>
        <taxon>Fabales</taxon>
        <taxon>Fabaceae</taxon>
        <taxon>Papilionoideae</taxon>
        <taxon>50 kb inversion clade</taxon>
        <taxon>NPAAA clade</taxon>
        <taxon>indigoferoid/millettioid clade</taxon>
        <taxon>Abreae</taxon>
        <taxon>Abrus</taxon>
    </lineage>
</organism>
<protein>
    <submittedName>
        <fullName evidence="9">WRKY transcription factor 55</fullName>
    </submittedName>
</protein>
<evidence type="ECO:0000256" key="6">
    <source>
        <dbReference type="SAM" id="MobiDB-lite"/>
    </source>
</evidence>
<keyword evidence="5" id="KW-0539">Nucleus</keyword>
<dbReference type="InterPro" id="IPR003657">
    <property type="entry name" value="WRKY_dom"/>
</dbReference>
<dbReference type="GeneID" id="113848414"/>
<dbReference type="SMART" id="SM00774">
    <property type="entry name" value="WRKY"/>
    <property type="match status" value="1"/>
</dbReference>
<dbReference type="AlphaFoldDB" id="A0A8B8JQH4"/>
<dbReference type="GO" id="GO:0003700">
    <property type="term" value="F:DNA-binding transcription factor activity"/>
    <property type="evidence" value="ECO:0007669"/>
    <property type="project" value="InterPro"/>
</dbReference>
<keyword evidence="4" id="KW-0804">Transcription</keyword>
<feature type="compositionally biased region" description="Basic and acidic residues" evidence="6">
    <location>
        <begin position="354"/>
        <end position="365"/>
    </location>
</feature>
<proteinExistence type="predicted"/>
<evidence type="ECO:0000256" key="2">
    <source>
        <dbReference type="ARBA" id="ARBA00023015"/>
    </source>
</evidence>
<accession>A0A8B8JQH4</accession>
<evidence type="ECO:0000259" key="7">
    <source>
        <dbReference type="PROSITE" id="PS50811"/>
    </source>
</evidence>
<keyword evidence="8" id="KW-1185">Reference proteome</keyword>
<reference evidence="8" key="1">
    <citation type="journal article" date="2019" name="Toxins">
        <title>Detection of Abrin-Like and Prepropulchellin-Like Toxin Genes and Transcripts Using Whole Genome Sequencing and Full-Length Transcript Sequencing of Abrus precatorius.</title>
        <authorList>
            <person name="Hovde B.T."/>
            <person name="Daligault H.E."/>
            <person name="Hanschen E.R."/>
            <person name="Kunde Y.A."/>
            <person name="Johnson M.B."/>
            <person name="Starkenburg S.R."/>
            <person name="Johnson S.L."/>
        </authorList>
    </citation>
    <scope>NUCLEOTIDE SEQUENCE [LARGE SCALE GENOMIC DNA]</scope>
</reference>
<dbReference type="PANTHER" id="PTHR32096">
    <property type="entry name" value="WRKY TRANSCRIPTION FACTOR 30-RELATED-RELATED"/>
    <property type="match status" value="1"/>
</dbReference>
<evidence type="ECO:0000256" key="4">
    <source>
        <dbReference type="ARBA" id="ARBA00023163"/>
    </source>
</evidence>
<dbReference type="OrthoDB" id="684963at2759"/>
<dbReference type="InterPro" id="IPR044810">
    <property type="entry name" value="WRKY_plant"/>
</dbReference>
<name>A0A8B8JQH4_ABRPR</name>
<dbReference type="GO" id="GO:0000976">
    <property type="term" value="F:transcription cis-regulatory region binding"/>
    <property type="evidence" value="ECO:0007669"/>
    <property type="project" value="TreeGrafter"/>
</dbReference>
<evidence type="ECO:0000313" key="8">
    <source>
        <dbReference type="Proteomes" id="UP000694853"/>
    </source>
</evidence>
<dbReference type="SUPFAM" id="SSF118290">
    <property type="entry name" value="WRKY DNA-binding domain"/>
    <property type="match status" value="1"/>
</dbReference>
<dbReference type="Gene3D" id="2.20.25.80">
    <property type="entry name" value="WRKY domain"/>
    <property type="match status" value="1"/>
</dbReference>
<dbReference type="PANTHER" id="PTHR32096:SF146">
    <property type="entry name" value="WRKY TRANSCRIPTION FACTOR 19-RELATED"/>
    <property type="match status" value="1"/>
</dbReference>
<dbReference type="GO" id="GO:0005634">
    <property type="term" value="C:nucleus"/>
    <property type="evidence" value="ECO:0007669"/>
    <property type="project" value="UniProtKB-SubCell"/>
</dbReference>
<dbReference type="Proteomes" id="UP000694853">
    <property type="component" value="Unplaced"/>
</dbReference>
<evidence type="ECO:0000256" key="5">
    <source>
        <dbReference type="ARBA" id="ARBA00023242"/>
    </source>
</evidence>
<feature type="domain" description="WRKY" evidence="7">
    <location>
        <begin position="197"/>
        <end position="259"/>
    </location>
</feature>
<dbReference type="Pfam" id="PF03106">
    <property type="entry name" value="WRKY"/>
    <property type="match status" value="1"/>
</dbReference>
<feature type="region of interest" description="Disordered" evidence="6">
    <location>
        <begin position="342"/>
        <end position="365"/>
    </location>
</feature>
<evidence type="ECO:0000313" key="9">
    <source>
        <dbReference type="RefSeq" id="XP_027333705.1"/>
    </source>
</evidence>
<dbReference type="InterPro" id="IPR036576">
    <property type="entry name" value="WRKY_dom_sf"/>
</dbReference>
<evidence type="ECO:0000256" key="1">
    <source>
        <dbReference type="ARBA" id="ARBA00004123"/>
    </source>
</evidence>
<evidence type="ECO:0000256" key="3">
    <source>
        <dbReference type="ARBA" id="ARBA00023125"/>
    </source>
</evidence>
<dbReference type="PROSITE" id="PS50811">
    <property type="entry name" value="WRKY"/>
    <property type="match status" value="1"/>
</dbReference>
<feature type="compositionally biased region" description="Basic and acidic residues" evidence="6">
    <location>
        <begin position="140"/>
        <end position="155"/>
    </location>
</feature>